<dbReference type="Proteomes" id="UP000669179">
    <property type="component" value="Unassembled WGS sequence"/>
</dbReference>
<gene>
    <name evidence="4" type="ORF">J4573_08875</name>
</gene>
<dbReference type="InterPro" id="IPR012223">
    <property type="entry name" value="TEII"/>
</dbReference>
<proteinExistence type="inferred from homology"/>
<dbReference type="InterPro" id="IPR029058">
    <property type="entry name" value="AB_hydrolase_fold"/>
</dbReference>
<evidence type="ECO:0000259" key="3">
    <source>
        <dbReference type="SMART" id="SM00824"/>
    </source>
</evidence>
<reference evidence="4" key="1">
    <citation type="submission" date="2021-03" db="EMBL/GenBank/DDBJ databases">
        <authorList>
            <person name="Kanchanasin P."/>
            <person name="Saeng-In P."/>
            <person name="Phongsopitanun W."/>
            <person name="Yuki M."/>
            <person name="Kudo T."/>
            <person name="Ohkuma M."/>
            <person name="Tanasupawat S."/>
        </authorList>
    </citation>
    <scope>NUCLEOTIDE SEQUENCE</scope>
    <source>
        <strain evidence="4">GKU 128</strain>
    </source>
</reference>
<dbReference type="InterPro" id="IPR020802">
    <property type="entry name" value="TesA-like"/>
</dbReference>
<evidence type="ECO:0000256" key="1">
    <source>
        <dbReference type="ARBA" id="ARBA00007169"/>
    </source>
</evidence>
<dbReference type="Pfam" id="PF00975">
    <property type="entry name" value="Thioesterase"/>
    <property type="match status" value="1"/>
</dbReference>
<dbReference type="GO" id="GO:0008610">
    <property type="term" value="P:lipid biosynthetic process"/>
    <property type="evidence" value="ECO:0007669"/>
    <property type="project" value="TreeGrafter"/>
</dbReference>
<comment type="caution">
    <text evidence="4">The sequence shown here is derived from an EMBL/GenBank/DDBJ whole genome shotgun (WGS) entry which is preliminary data.</text>
</comment>
<dbReference type="SUPFAM" id="SSF53474">
    <property type="entry name" value="alpha/beta-Hydrolases"/>
    <property type="match status" value="1"/>
</dbReference>
<feature type="domain" description="Thioesterase TesA-like" evidence="3">
    <location>
        <begin position="25"/>
        <end position="245"/>
    </location>
</feature>
<dbReference type="EMBL" id="JAGEOJ010000003">
    <property type="protein sequence ID" value="MBO2447195.1"/>
    <property type="molecule type" value="Genomic_DNA"/>
</dbReference>
<evidence type="ECO:0000256" key="2">
    <source>
        <dbReference type="ARBA" id="ARBA00022801"/>
    </source>
</evidence>
<dbReference type="InterPro" id="IPR001031">
    <property type="entry name" value="Thioesterase"/>
</dbReference>
<name>A0A939P7V0_9ACTN</name>
<dbReference type="Gene3D" id="3.40.50.1820">
    <property type="entry name" value="alpha/beta hydrolase"/>
    <property type="match status" value="1"/>
</dbReference>
<dbReference type="GO" id="GO:0016787">
    <property type="term" value="F:hydrolase activity"/>
    <property type="evidence" value="ECO:0007669"/>
    <property type="project" value="UniProtKB-KW"/>
</dbReference>
<accession>A0A939P7V0</accession>
<dbReference type="AlphaFoldDB" id="A0A939P7V0"/>
<comment type="similarity">
    <text evidence="1">Belongs to the thioesterase family.</text>
</comment>
<protein>
    <submittedName>
        <fullName evidence="4">Thioesterase</fullName>
    </submittedName>
</protein>
<keyword evidence="5" id="KW-1185">Reference proteome</keyword>
<sequence>MGAASAGGGWFRRFHPAAEGAPRLLCFPHAGGAANAYQPLSELLSPHVDVVAVQYPGRQDRRAEPVHTDLVELSARIANALATAPDVAAPAAFFGHSMGAIVAFEVARRLTVPPPVLFAAGRRAPSASKQERDHPMSDDHILSDLRLLGGTEARLLSSRSFLRMILPVLRGDYEAIDTYSYAPGPPLDGRVVVLAGDDDPLTPVEDALAWRAHATGDGGSHIFAGGHFFLDDYRSQVAEIVLGGLARTPSGTP</sequence>
<evidence type="ECO:0000313" key="5">
    <source>
        <dbReference type="Proteomes" id="UP000669179"/>
    </source>
</evidence>
<dbReference type="RefSeq" id="WP_208254791.1">
    <property type="nucleotide sequence ID" value="NZ_JAGEOJ010000003.1"/>
</dbReference>
<keyword evidence="2" id="KW-0378">Hydrolase</keyword>
<dbReference type="PANTHER" id="PTHR11487:SF0">
    <property type="entry name" value="S-ACYL FATTY ACID SYNTHASE THIOESTERASE, MEDIUM CHAIN"/>
    <property type="match status" value="1"/>
</dbReference>
<evidence type="ECO:0000313" key="4">
    <source>
        <dbReference type="EMBL" id="MBO2447195.1"/>
    </source>
</evidence>
<dbReference type="SMART" id="SM00824">
    <property type="entry name" value="PKS_TE"/>
    <property type="match status" value="1"/>
</dbReference>
<dbReference type="PANTHER" id="PTHR11487">
    <property type="entry name" value="THIOESTERASE"/>
    <property type="match status" value="1"/>
</dbReference>
<organism evidence="4 5">
    <name type="scientific">Actinomadura barringtoniae</name>
    <dbReference type="NCBI Taxonomy" id="1427535"/>
    <lineage>
        <taxon>Bacteria</taxon>
        <taxon>Bacillati</taxon>
        <taxon>Actinomycetota</taxon>
        <taxon>Actinomycetes</taxon>
        <taxon>Streptosporangiales</taxon>
        <taxon>Thermomonosporaceae</taxon>
        <taxon>Actinomadura</taxon>
    </lineage>
</organism>